<evidence type="ECO:0000256" key="2">
    <source>
        <dbReference type="SAM" id="MobiDB-lite"/>
    </source>
</evidence>
<accession>A0A9R1CQP6</accession>
<feature type="compositionally biased region" description="Low complexity" evidence="2">
    <location>
        <begin position="278"/>
        <end position="295"/>
    </location>
</feature>
<evidence type="ECO:0000313" key="4">
    <source>
        <dbReference type="Proteomes" id="UP001139494"/>
    </source>
</evidence>
<feature type="region of interest" description="Disordered" evidence="2">
    <location>
        <begin position="177"/>
        <end position="295"/>
    </location>
</feature>
<feature type="coiled-coil region" evidence="1">
    <location>
        <begin position="83"/>
        <end position="110"/>
    </location>
</feature>
<name>A0A9R1CQP6_9EURY</name>
<sequence>MKRASLFVALVVVVGTLLVPVAGVTAQETETEDEGMAPGERLSGVVGVQAAEVDGDIERNAFRIGLERANDNASKASHIATKLNESESRLTELNERKAELEAQRENGTMSEGQYRARMARLATETETVRGQLNRSNATAAELPEETLRENGVNTTAIRTLRTNADELSGPEVAEIARSIAGNRSGMVDRGPPADRGGDRNASDDRPGGPNADGERGEERAGNGGASDERPGDRDGAPDGADEAPSSANEEQDDEETTDDGRTDTGSDGGDGDADADGADSTSSGPDSDAGGNAGN</sequence>
<comment type="caution">
    <text evidence="3">The sequence shown here is derived from an EMBL/GenBank/DDBJ whole genome shotgun (WGS) entry which is preliminary data.</text>
</comment>
<keyword evidence="4" id="KW-1185">Reference proteome</keyword>
<keyword evidence="1" id="KW-0175">Coiled coil</keyword>
<dbReference type="EMBL" id="JAHLKM010000001">
    <property type="protein sequence ID" value="MCQ4332145.1"/>
    <property type="molecule type" value="Genomic_DNA"/>
</dbReference>
<protein>
    <submittedName>
        <fullName evidence="3">Uncharacterized protein</fullName>
    </submittedName>
</protein>
<dbReference type="AlphaFoldDB" id="A0A9R1CQP6"/>
<evidence type="ECO:0000313" key="3">
    <source>
        <dbReference type="EMBL" id="MCQ4332145.1"/>
    </source>
</evidence>
<feature type="compositionally biased region" description="Basic and acidic residues" evidence="2">
    <location>
        <begin position="191"/>
        <end position="236"/>
    </location>
</feature>
<gene>
    <name evidence="3" type="ORF">KM295_01310</name>
</gene>
<dbReference type="Proteomes" id="UP001139494">
    <property type="component" value="Unassembled WGS sequence"/>
</dbReference>
<dbReference type="RefSeq" id="WP_256028061.1">
    <property type="nucleotide sequence ID" value="NZ_JAHLKM010000001.1"/>
</dbReference>
<organism evidence="3 4">
    <name type="scientific">Natronomonas aquatica</name>
    <dbReference type="NCBI Taxonomy" id="2841590"/>
    <lineage>
        <taxon>Archaea</taxon>
        <taxon>Methanobacteriati</taxon>
        <taxon>Methanobacteriota</taxon>
        <taxon>Stenosarchaea group</taxon>
        <taxon>Halobacteria</taxon>
        <taxon>Halobacteriales</taxon>
        <taxon>Natronomonadaceae</taxon>
        <taxon>Natronomonas</taxon>
    </lineage>
</organism>
<reference evidence="3" key="1">
    <citation type="journal article" date="2023" name="Front. Microbiol.">
        <title>Genomic-based phylogenetic and metabolic analyses of the genus Natronomonas, and description of Natronomonas aquatica sp. nov.</title>
        <authorList>
            <person name="Garcia-Roldan A."/>
            <person name="Duran-Viseras A."/>
            <person name="de la Haba R.R."/>
            <person name="Corral P."/>
            <person name="Sanchez-Porro C."/>
            <person name="Ventosa A."/>
        </authorList>
    </citation>
    <scope>NUCLEOTIDE SEQUENCE</scope>
    <source>
        <strain evidence="3">F2-12</strain>
    </source>
</reference>
<proteinExistence type="predicted"/>
<evidence type="ECO:0000256" key="1">
    <source>
        <dbReference type="SAM" id="Coils"/>
    </source>
</evidence>